<keyword evidence="2" id="KW-1185">Reference proteome</keyword>
<sequence>MSFVKTDQEVAEIESLLSKGQFTTESLTIEFKTTQEFLRKVLPPCFDLPDEPIAYANVSHWQSALCGEFDCGIIYLSCKYKGEAGTTMLTLFVSGDMPVTIGREMWGEGKKTGNARLYVDGHEVYAYAERNGVRLIEIQAELGADLGPAQNNVKDFELKAQPHTTGKGFQNKVVLSCLDTAEDFRVTRQGTGTLKLAGTAVDPLDTIPVVEVGGVSYGEGASCWTIPFWEELDDGHDYRPYIYGQKYDDFRLFNKARRFAR</sequence>
<reference evidence="1 2" key="1">
    <citation type="submission" date="2022-04" db="EMBL/GenBank/DDBJ databases">
        <authorList>
            <person name="Huq M.A."/>
        </authorList>
    </citation>
    <scope>NUCLEOTIDE SEQUENCE [LARGE SCALE GENOMIC DNA]</scope>
    <source>
        <strain evidence="1 2">MAH-33</strain>
    </source>
</reference>
<dbReference type="Pfam" id="PF06314">
    <property type="entry name" value="ADC"/>
    <property type="match status" value="1"/>
</dbReference>
<evidence type="ECO:0000313" key="2">
    <source>
        <dbReference type="Proteomes" id="UP001203512"/>
    </source>
</evidence>
<dbReference type="EMBL" id="JALKHS010000003">
    <property type="protein sequence ID" value="MCK0530176.1"/>
    <property type="molecule type" value="Genomic_DNA"/>
</dbReference>
<accession>A0ABT0DST4</accession>
<proteinExistence type="predicted"/>
<dbReference type="RefSeq" id="WP_201516572.1">
    <property type="nucleotide sequence ID" value="NZ_JALKHS010000003.1"/>
</dbReference>
<dbReference type="Proteomes" id="UP001203512">
    <property type="component" value="Unassembled WGS sequence"/>
</dbReference>
<evidence type="ECO:0000313" key="1">
    <source>
        <dbReference type="EMBL" id="MCK0530176.1"/>
    </source>
</evidence>
<dbReference type="Gene3D" id="2.40.400.10">
    <property type="entry name" value="Acetoacetate decarboxylase-like"/>
    <property type="match status" value="1"/>
</dbReference>
<protein>
    <submittedName>
        <fullName evidence="1">Acetoacetate decarboxylase family protein</fullName>
    </submittedName>
</protein>
<gene>
    <name evidence="1" type="ORF">MU848_01100</name>
</gene>
<comment type="caution">
    <text evidence="1">The sequence shown here is derived from an EMBL/GenBank/DDBJ whole genome shotgun (WGS) entry which is preliminary data.</text>
</comment>
<dbReference type="InterPro" id="IPR010451">
    <property type="entry name" value="Acetoacetate_decarboxylase"/>
</dbReference>
<name>A0ABT0DST4_9SPHN</name>
<dbReference type="InterPro" id="IPR023375">
    <property type="entry name" value="ADC_dom_sf"/>
</dbReference>
<dbReference type="SUPFAM" id="SSF160104">
    <property type="entry name" value="Acetoacetate decarboxylase-like"/>
    <property type="match status" value="1"/>
</dbReference>
<organism evidence="1 2">
    <name type="scientific">Sphingobium agri</name>
    <dbReference type="NCBI Taxonomy" id="2933566"/>
    <lineage>
        <taxon>Bacteria</taxon>
        <taxon>Pseudomonadati</taxon>
        <taxon>Pseudomonadota</taxon>
        <taxon>Alphaproteobacteria</taxon>
        <taxon>Sphingomonadales</taxon>
        <taxon>Sphingomonadaceae</taxon>
        <taxon>Sphingobium</taxon>
    </lineage>
</organism>